<dbReference type="PANTHER" id="PTHR20898">
    <property type="entry name" value="DAEDALUS ON 3-RELATED-RELATED"/>
    <property type="match status" value="1"/>
</dbReference>
<feature type="chain" id="PRO_5008405525" evidence="1">
    <location>
        <begin position="20"/>
        <end position="189"/>
    </location>
</feature>
<evidence type="ECO:0000313" key="3">
    <source>
        <dbReference type="Proteomes" id="UP000092461"/>
    </source>
</evidence>
<dbReference type="InterPro" id="IPR010512">
    <property type="entry name" value="DUF1091"/>
</dbReference>
<protein>
    <submittedName>
        <fullName evidence="2">Uncharacterized protein</fullName>
    </submittedName>
</protein>
<dbReference type="EMBL" id="AJWK01003847">
    <property type="status" value="NOT_ANNOTATED_CDS"/>
    <property type="molecule type" value="Genomic_DNA"/>
</dbReference>
<evidence type="ECO:0000313" key="2">
    <source>
        <dbReference type="EnsemblMetazoa" id="LLOJ000974-PA"/>
    </source>
</evidence>
<feature type="signal peptide" evidence="1">
    <location>
        <begin position="1"/>
        <end position="19"/>
    </location>
</feature>
<dbReference type="Pfam" id="PF06477">
    <property type="entry name" value="DUF1091"/>
    <property type="match status" value="1"/>
</dbReference>
<keyword evidence="3" id="KW-1185">Reference proteome</keyword>
<proteinExistence type="predicted"/>
<dbReference type="Proteomes" id="UP000092461">
    <property type="component" value="Unassembled WGS sequence"/>
</dbReference>
<dbReference type="SMART" id="SM00697">
    <property type="entry name" value="DM8"/>
    <property type="match status" value="1"/>
</dbReference>
<keyword evidence="1" id="KW-0732">Signal</keyword>
<dbReference type="VEuPathDB" id="VectorBase:LLONM1_005357"/>
<sequence>MNHSVSVAILLMTVAGASAPSSSFDSLKGLYNINITKVDCIADEYYCQDSVCSGIYRSTDPPMFNFSCTFPTTYTSLKMRMVTYYKYTVYRKSLIDHTEDLCAFLENRGHNPLLQIFGDYTMKYSSFEKKKCPFENGTYSFINLPLNLDLLPPSFPDGQYRFDFHLSNQFKSSYFLTQIYLTLRSKRLF</sequence>
<organism evidence="2 3">
    <name type="scientific">Lutzomyia longipalpis</name>
    <name type="common">Sand fly</name>
    <dbReference type="NCBI Taxonomy" id="7200"/>
    <lineage>
        <taxon>Eukaryota</taxon>
        <taxon>Metazoa</taxon>
        <taxon>Ecdysozoa</taxon>
        <taxon>Arthropoda</taxon>
        <taxon>Hexapoda</taxon>
        <taxon>Insecta</taxon>
        <taxon>Pterygota</taxon>
        <taxon>Neoptera</taxon>
        <taxon>Endopterygota</taxon>
        <taxon>Diptera</taxon>
        <taxon>Nematocera</taxon>
        <taxon>Psychodoidea</taxon>
        <taxon>Psychodidae</taxon>
        <taxon>Lutzomyia</taxon>
        <taxon>Lutzomyia</taxon>
    </lineage>
</organism>
<reference evidence="2" key="1">
    <citation type="submission" date="2020-05" db="UniProtKB">
        <authorList>
            <consortium name="EnsemblMetazoa"/>
        </authorList>
    </citation>
    <scope>IDENTIFICATION</scope>
    <source>
        <strain evidence="2">Jacobina</strain>
    </source>
</reference>
<dbReference type="AlphaFoldDB" id="A0A1B0CAJ9"/>
<accession>A0A1B0CAJ9</accession>
<dbReference type="VEuPathDB" id="VectorBase:LLOJ000974"/>
<name>A0A1B0CAJ9_LUTLO</name>
<dbReference type="EnsemblMetazoa" id="LLOJ000974-RA">
    <property type="protein sequence ID" value="LLOJ000974-PA"/>
    <property type="gene ID" value="LLOJ000974"/>
</dbReference>
<evidence type="ECO:0000256" key="1">
    <source>
        <dbReference type="SAM" id="SignalP"/>
    </source>
</evidence>